<accession>A0A0E9T7K5</accession>
<reference evidence="1" key="2">
    <citation type="journal article" date="2015" name="Fish Shellfish Immunol.">
        <title>Early steps in the European eel (Anguilla anguilla)-Vibrio vulnificus interaction in the gills: Role of the RtxA13 toxin.</title>
        <authorList>
            <person name="Callol A."/>
            <person name="Pajuelo D."/>
            <person name="Ebbesson L."/>
            <person name="Teles M."/>
            <person name="MacKenzie S."/>
            <person name="Amaro C."/>
        </authorList>
    </citation>
    <scope>NUCLEOTIDE SEQUENCE</scope>
</reference>
<name>A0A0E9T7K5_ANGAN</name>
<organism evidence="1">
    <name type="scientific">Anguilla anguilla</name>
    <name type="common">European freshwater eel</name>
    <name type="synonym">Muraena anguilla</name>
    <dbReference type="NCBI Taxonomy" id="7936"/>
    <lineage>
        <taxon>Eukaryota</taxon>
        <taxon>Metazoa</taxon>
        <taxon>Chordata</taxon>
        <taxon>Craniata</taxon>
        <taxon>Vertebrata</taxon>
        <taxon>Euteleostomi</taxon>
        <taxon>Actinopterygii</taxon>
        <taxon>Neopterygii</taxon>
        <taxon>Teleostei</taxon>
        <taxon>Anguilliformes</taxon>
        <taxon>Anguillidae</taxon>
        <taxon>Anguilla</taxon>
    </lineage>
</organism>
<dbReference type="AlphaFoldDB" id="A0A0E9T7K5"/>
<proteinExistence type="predicted"/>
<protein>
    <submittedName>
        <fullName evidence="1">Uncharacterized protein</fullName>
    </submittedName>
</protein>
<evidence type="ECO:0000313" key="1">
    <source>
        <dbReference type="EMBL" id="JAH49631.1"/>
    </source>
</evidence>
<reference evidence="1" key="1">
    <citation type="submission" date="2014-11" db="EMBL/GenBank/DDBJ databases">
        <authorList>
            <person name="Amaro Gonzalez C."/>
        </authorList>
    </citation>
    <scope>NUCLEOTIDE SEQUENCE</scope>
</reference>
<dbReference type="EMBL" id="GBXM01058946">
    <property type="protein sequence ID" value="JAH49631.1"/>
    <property type="molecule type" value="Transcribed_RNA"/>
</dbReference>
<sequence length="40" mass="4736">MYTYIYLQFLFSPSSYHHHPPHSQSEHFPGSLAFTFAFNT</sequence>